<dbReference type="Proteomes" id="UP000005632">
    <property type="component" value="Chromosome"/>
</dbReference>
<evidence type="ECO:0000256" key="2">
    <source>
        <dbReference type="ARBA" id="ARBA00001946"/>
    </source>
</evidence>
<evidence type="ECO:0000256" key="6">
    <source>
        <dbReference type="ARBA" id="ARBA00022670"/>
    </source>
</evidence>
<dbReference type="KEGG" id="sgp:SpiGrapes_0781"/>
<dbReference type="PANTHER" id="PTHR34448:SF1">
    <property type="entry name" value="BLL6088 PROTEIN"/>
    <property type="match status" value="1"/>
</dbReference>
<keyword evidence="5 10" id="KW-0031">Aminopeptidase</keyword>
<dbReference type="GO" id="GO:0008237">
    <property type="term" value="F:metallopeptidase activity"/>
    <property type="evidence" value="ECO:0007669"/>
    <property type="project" value="UniProtKB-KW"/>
</dbReference>
<evidence type="ECO:0000256" key="5">
    <source>
        <dbReference type="ARBA" id="ARBA00022438"/>
    </source>
</evidence>
<evidence type="ECO:0000313" key="10">
    <source>
        <dbReference type="EMBL" id="AEV28615.1"/>
    </source>
</evidence>
<dbReference type="GO" id="GO:0006508">
    <property type="term" value="P:proteolysis"/>
    <property type="evidence" value="ECO:0007669"/>
    <property type="project" value="UniProtKB-KW"/>
</dbReference>
<accession>G8QQ38</accession>
<dbReference type="GO" id="GO:0004177">
    <property type="term" value="F:aminopeptidase activity"/>
    <property type="evidence" value="ECO:0007669"/>
    <property type="project" value="UniProtKB-KW"/>
</dbReference>
<dbReference type="SUPFAM" id="SSF144052">
    <property type="entry name" value="Thermophilic metalloprotease-like"/>
    <property type="match status" value="1"/>
</dbReference>
<dbReference type="InterPro" id="IPR035097">
    <property type="entry name" value="M29_N-terminal"/>
</dbReference>
<proteinExistence type="inferred from homology"/>
<evidence type="ECO:0000256" key="3">
    <source>
        <dbReference type="ARBA" id="ARBA00001947"/>
    </source>
</evidence>
<evidence type="ECO:0000256" key="4">
    <source>
        <dbReference type="ARBA" id="ARBA00008236"/>
    </source>
</evidence>
<name>G8QQ38_SPHPG</name>
<dbReference type="Gene3D" id="3.40.1830.10">
    <property type="entry name" value="Thermophilic metalloprotease (M29)"/>
    <property type="match status" value="1"/>
</dbReference>
<evidence type="ECO:0000313" key="11">
    <source>
        <dbReference type="Proteomes" id="UP000005632"/>
    </source>
</evidence>
<keyword evidence="11" id="KW-1185">Reference proteome</keyword>
<keyword evidence="7" id="KW-0479">Metal-binding</keyword>
<evidence type="ECO:0000256" key="1">
    <source>
        <dbReference type="ARBA" id="ARBA00001941"/>
    </source>
</evidence>
<dbReference type="HOGENOM" id="CLU_057697_0_0_12"/>
<evidence type="ECO:0000256" key="7">
    <source>
        <dbReference type="ARBA" id="ARBA00022723"/>
    </source>
</evidence>
<comment type="cofactor">
    <cofactor evidence="2">
        <name>Mg(2+)</name>
        <dbReference type="ChEBI" id="CHEBI:18420"/>
    </cofactor>
</comment>
<dbReference type="EMBL" id="CP003155">
    <property type="protein sequence ID" value="AEV28615.1"/>
    <property type="molecule type" value="Genomic_DNA"/>
</dbReference>
<evidence type="ECO:0000256" key="9">
    <source>
        <dbReference type="ARBA" id="ARBA00023049"/>
    </source>
</evidence>
<sequence>MSDQREQKLARLLVTYSVDLKKGESCLINAVDVPVSMAEALIREVYAAGGYPVVNVWSQRLERAMTEGATKESLDVWAGVDTYRMKKMDAFIGIRGIANVRELATVGEKANLVSTYYNTPVHMKTRLPHTRWVVLRYPTETMAMQASQGTVEFEEYFYRVCCDVDYKKMAEAMEKAKTYLDSVDKVHIVAPGTDLTFSVKGMGFIPCAGKMNIPDGEIYSCPIKDSVNGKIRYNCNSTYHGHCFSDISFQFKDGKIIEAHSDDDVLLNQVLDLDEGARYIGEFALGCNPQVLHPMDNTLFDEKISGSIHFTPGNAYDDCDNGNKSSVHWDLVQIQRKEYGGGEMWFDNELVRKDGVFVHPQLQCLNFTDGN</sequence>
<keyword evidence="6" id="KW-0645">Protease</keyword>
<gene>
    <name evidence="10" type="ordered locus">SpiGrapes_0781</name>
</gene>
<dbReference type="RefSeq" id="WP_014269464.1">
    <property type="nucleotide sequence ID" value="NC_016633.1"/>
</dbReference>
<comment type="cofactor">
    <cofactor evidence="1">
        <name>Co(2+)</name>
        <dbReference type="ChEBI" id="CHEBI:48828"/>
    </cofactor>
</comment>
<protein>
    <submittedName>
        <fullName evidence="10">Leucyl aminopeptidase (Aminopeptidase T)</fullName>
    </submittedName>
</protein>
<dbReference type="STRING" id="158190.SpiGrapes_0781"/>
<reference evidence="10 11" key="1">
    <citation type="submission" date="2011-11" db="EMBL/GenBank/DDBJ databases">
        <title>Complete sequence of Spirochaeta sp. grapes.</title>
        <authorList>
            <consortium name="US DOE Joint Genome Institute"/>
            <person name="Lucas S."/>
            <person name="Han J."/>
            <person name="Lapidus A."/>
            <person name="Cheng J.-F."/>
            <person name="Goodwin L."/>
            <person name="Pitluck S."/>
            <person name="Peters L."/>
            <person name="Ovchinnikova G."/>
            <person name="Munk A.C."/>
            <person name="Detter J.C."/>
            <person name="Han C."/>
            <person name="Tapia R."/>
            <person name="Land M."/>
            <person name="Hauser L."/>
            <person name="Kyrpides N."/>
            <person name="Ivanova N."/>
            <person name="Pagani I."/>
            <person name="Ritalahtilisa K."/>
            <person name="Loeffler F."/>
            <person name="Woyke T."/>
        </authorList>
    </citation>
    <scope>NUCLEOTIDE SEQUENCE [LARGE SCALE GENOMIC DNA]</scope>
    <source>
        <strain evidence="11">ATCC BAA-1885 / DSM 22778 / Grapes</strain>
    </source>
</reference>
<keyword evidence="8" id="KW-0378">Hydrolase</keyword>
<dbReference type="InterPro" id="IPR052170">
    <property type="entry name" value="M29_Exopeptidase"/>
</dbReference>
<dbReference type="Pfam" id="PF02073">
    <property type="entry name" value="Peptidase_M29"/>
    <property type="match status" value="1"/>
</dbReference>
<comment type="cofactor">
    <cofactor evidence="3">
        <name>Zn(2+)</name>
        <dbReference type="ChEBI" id="CHEBI:29105"/>
    </cofactor>
</comment>
<dbReference type="AlphaFoldDB" id="G8QQ38"/>
<keyword evidence="9" id="KW-0482">Metalloprotease</keyword>
<dbReference type="eggNOG" id="COG2309">
    <property type="taxonomic scope" value="Bacteria"/>
</dbReference>
<organism evidence="10 11">
    <name type="scientific">Sphaerochaeta pleomorpha (strain ATCC BAA-1885 / DSM 22778 / Grapes)</name>
    <dbReference type="NCBI Taxonomy" id="158190"/>
    <lineage>
        <taxon>Bacteria</taxon>
        <taxon>Pseudomonadati</taxon>
        <taxon>Spirochaetota</taxon>
        <taxon>Spirochaetia</taxon>
        <taxon>Spirochaetales</taxon>
        <taxon>Sphaerochaetaceae</taxon>
        <taxon>Sphaerochaeta</taxon>
    </lineage>
</organism>
<dbReference type="PANTHER" id="PTHR34448">
    <property type="entry name" value="AMINOPEPTIDASE"/>
    <property type="match status" value="1"/>
</dbReference>
<dbReference type="InterPro" id="IPR000787">
    <property type="entry name" value="Peptidase_M29"/>
</dbReference>
<comment type="similarity">
    <text evidence="4">Belongs to the peptidase M29 family.</text>
</comment>
<dbReference type="OrthoDB" id="9803993at2"/>
<evidence type="ECO:0000256" key="8">
    <source>
        <dbReference type="ARBA" id="ARBA00022801"/>
    </source>
</evidence>
<dbReference type="GO" id="GO:0046872">
    <property type="term" value="F:metal ion binding"/>
    <property type="evidence" value="ECO:0007669"/>
    <property type="project" value="UniProtKB-KW"/>
</dbReference>